<accession>A0A1H6JIV0</accession>
<gene>
    <name evidence="2" type="ORF">SAMN05192561_11235</name>
</gene>
<feature type="region of interest" description="Disordered" evidence="1">
    <location>
        <begin position="1"/>
        <end position="21"/>
    </location>
</feature>
<name>A0A1H6JIV0_9EURY</name>
<organism evidence="2 3">
    <name type="scientific">Halopenitus malekzadehii</name>
    <dbReference type="NCBI Taxonomy" id="1267564"/>
    <lineage>
        <taxon>Archaea</taxon>
        <taxon>Methanobacteriati</taxon>
        <taxon>Methanobacteriota</taxon>
        <taxon>Stenosarchaea group</taxon>
        <taxon>Halobacteria</taxon>
        <taxon>Halobacteriales</taxon>
        <taxon>Haloferacaceae</taxon>
        <taxon>Halopenitus</taxon>
    </lineage>
</organism>
<evidence type="ECO:0000313" key="3">
    <source>
        <dbReference type="Proteomes" id="UP000199215"/>
    </source>
</evidence>
<evidence type="ECO:0000256" key="1">
    <source>
        <dbReference type="SAM" id="MobiDB-lite"/>
    </source>
</evidence>
<reference evidence="2 3" key="1">
    <citation type="submission" date="2016-10" db="EMBL/GenBank/DDBJ databases">
        <authorList>
            <person name="de Groot N.N."/>
        </authorList>
    </citation>
    <scope>NUCLEOTIDE SEQUENCE [LARGE SCALE GENOMIC DNA]</scope>
    <source>
        <strain evidence="2 3">IBRC-M10418</strain>
    </source>
</reference>
<dbReference type="Proteomes" id="UP000199215">
    <property type="component" value="Unassembled WGS sequence"/>
</dbReference>
<dbReference type="RefSeq" id="WP_092817604.1">
    <property type="nucleotide sequence ID" value="NZ_FNWU01000012.1"/>
</dbReference>
<dbReference type="STRING" id="1267564.SAMN05192561_11235"/>
<sequence length="128" mass="13589">MISPDEAADEPSPGDPSSRLGESLKQFELANQEIGSNVAEFFHQIALELAWIERHLDVETTAVCYNRNAVVSVMFDDGTTPAEAKSTLEAVADPDSIEPDPAADGVTVKLLYGEDVETTPVGVSPDGA</sequence>
<dbReference type="AlphaFoldDB" id="A0A1H6JIV0"/>
<dbReference type="EMBL" id="FNWU01000012">
    <property type="protein sequence ID" value="SEH60748.1"/>
    <property type="molecule type" value="Genomic_DNA"/>
</dbReference>
<protein>
    <submittedName>
        <fullName evidence="2">Uncharacterized protein</fullName>
    </submittedName>
</protein>
<proteinExistence type="predicted"/>
<evidence type="ECO:0000313" key="2">
    <source>
        <dbReference type="EMBL" id="SEH60748.1"/>
    </source>
</evidence>
<keyword evidence="3" id="KW-1185">Reference proteome</keyword>